<keyword evidence="2" id="KW-0812">Transmembrane</keyword>
<dbReference type="EnsemblMetazoa" id="XM_038214487.1">
    <property type="protein sequence ID" value="XP_038070415.1"/>
    <property type="gene ID" value="LOC119739512"/>
</dbReference>
<protein>
    <recommendedName>
        <fullName evidence="3">VTT domain-containing protein</fullName>
    </recommendedName>
</protein>
<dbReference type="GO" id="GO:0005783">
    <property type="term" value="C:endoplasmic reticulum"/>
    <property type="evidence" value="ECO:0007669"/>
    <property type="project" value="TreeGrafter"/>
</dbReference>
<dbReference type="RefSeq" id="XP_038070416.1">
    <property type="nucleotide sequence ID" value="XM_038214488.1"/>
</dbReference>
<dbReference type="AlphaFoldDB" id="A0A914B239"/>
<evidence type="ECO:0000256" key="2">
    <source>
        <dbReference type="SAM" id="Phobius"/>
    </source>
</evidence>
<evidence type="ECO:0000259" key="3">
    <source>
        <dbReference type="Pfam" id="PF09335"/>
    </source>
</evidence>
<dbReference type="OrthoDB" id="166803at2759"/>
<organism evidence="4 5">
    <name type="scientific">Patiria miniata</name>
    <name type="common">Bat star</name>
    <name type="synonym">Asterina miniata</name>
    <dbReference type="NCBI Taxonomy" id="46514"/>
    <lineage>
        <taxon>Eukaryota</taxon>
        <taxon>Metazoa</taxon>
        <taxon>Echinodermata</taxon>
        <taxon>Eleutherozoa</taxon>
        <taxon>Asterozoa</taxon>
        <taxon>Asteroidea</taxon>
        <taxon>Valvatacea</taxon>
        <taxon>Valvatida</taxon>
        <taxon>Asterinidae</taxon>
        <taxon>Patiria</taxon>
    </lineage>
</organism>
<sequence length="370" mass="39989">MTRLLSDMTGSWLSQSQPFSSTLSWAWKSQPLATSPPPTPTSPSFGTASFPADSCLADCLGCRSPLAQLACMETRICTRLSTLLVLLICGAFLVWAFQEQIEGLLPWLLGTNPYLGAAVFFVLFVLVALPSSIPGYLLLNIAAGYRFGLVLGTLVVVTSALGGAYCAFVFCRLACTAFLLSKLQNDYLQAIVHMVEGEHSFKVIALTRLTPIPFGLQNGVFSMANVSVSTFVSATAVGLFPNQLLNSYLGSTLRSVQDLTNHKWNSSPIVIVQVCLSISLSCYVIFKAQRHLHRVIRDHKVHQMEEDHVTLHATPQALPGHPSNTGGSEGKGHDLSNGGVQLVCIEDETLSTTTGPVCDNNQNSNQQWVT</sequence>
<dbReference type="EnsemblMetazoa" id="XM_038214488.1">
    <property type="protein sequence ID" value="XP_038070416.1"/>
    <property type="gene ID" value="LOC119739512"/>
</dbReference>
<keyword evidence="2" id="KW-0472">Membrane</keyword>
<feature type="region of interest" description="Disordered" evidence="1">
    <location>
        <begin position="312"/>
        <end position="332"/>
    </location>
</feature>
<dbReference type="GeneID" id="119739512"/>
<dbReference type="PANTHER" id="PTHR46593">
    <property type="entry name" value="TRANSMEMBRANE PROTEIN 64"/>
    <property type="match status" value="1"/>
</dbReference>
<feature type="transmembrane region" description="Helical" evidence="2">
    <location>
        <begin position="151"/>
        <end position="180"/>
    </location>
</feature>
<keyword evidence="2" id="KW-1133">Transmembrane helix</keyword>
<evidence type="ECO:0000313" key="5">
    <source>
        <dbReference type="Proteomes" id="UP000887568"/>
    </source>
</evidence>
<dbReference type="GO" id="GO:0051480">
    <property type="term" value="P:regulation of cytosolic calcium ion concentration"/>
    <property type="evidence" value="ECO:0007669"/>
    <property type="project" value="TreeGrafter"/>
</dbReference>
<dbReference type="Pfam" id="PF09335">
    <property type="entry name" value="VTT_dom"/>
    <property type="match status" value="1"/>
</dbReference>
<dbReference type="Proteomes" id="UP000887568">
    <property type="component" value="Unplaced"/>
</dbReference>
<evidence type="ECO:0000256" key="1">
    <source>
        <dbReference type="SAM" id="MobiDB-lite"/>
    </source>
</evidence>
<feature type="domain" description="VTT" evidence="3">
    <location>
        <begin position="133"/>
        <end position="251"/>
    </location>
</feature>
<evidence type="ECO:0000313" key="4">
    <source>
        <dbReference type="EnsemblMetazoa" id="XP_038070415.1"/>
    </source>
</evidence>
<feature type="transmembrane region" description="Helical" evidence="2">
    <location>
        <begin position="117"/>
        <end position="139"/>
    </location>
</feature>
<dbReference type="RefSeq" id="XP_038070415.1">
    <property type="nucleotide sequence ID" value="XM_038214487.1"/>
</dbReference>
<name>A0A914B239_PATMI</name>
<accession>A0A914B239</accession>
<feature type="transmembrane region" description="Helical" evidence="2">
    <location>
        <begin position="76"/>
        <end position="97"/>
    </location>
</feature>
<dbReference type="EnsemblMetazoa" id="XM_038214489.1">
    <property type="protein sequence ID" value="XP_038070417.1"/>
    <property type="gene ID" value="LOC119739512"/>
</dbReference>
<dbReference type="InterPro" id="IPR032816">
    <property type="entry name" value="VTT_dom"/>
</dbReference>
<proteinExistence type="predicted"/>
<dbReference type="InterPro" id="IPR053069">
    <property type="entry name" value="TVP38/TMEM64"/>
</dbReference>
<dbReference type="OMA" id="SVMIETE"/>
<dbReference type="PANTHER" id="PTHR46593:SF1">
    <property type="entry name" value="TRANSMEMBRANE PROTEIN 64"/>
    <property type="match status" value="1"/>
</dbReference>
<keyword evidence="5" id="KW-1185">Reference proteome</keyword>
<dbReference type="RefSeq" id="XP_038070417.1">
    <property type="nucleotide sequence ID" value="XM_038214489.1"/>
</dbReference>
<reference evidence="4" key="1">
    <citation type="submission" date="2022-11" db="UniProtKB">
        <authorList>
            <consortium name="EnsemblMetazoa"/>
        </authorList>
    </citation>
    <scope>IDENTIFICATION</scope>
</reference>